<evidence type="ECO:0000256" key="8">
    <source>
        <dbReference type="SAM" id="MobiDB-lite"/>
    </source>
</evidence>
<dbReference type="Gene3D" id="3.40.50.300">
    <property type="entry name" value="P-loop containing nucleotide triphosphate hydrolases"/>
    <property type="match status" value="2"/>
</dbReference>
<keyword evidence="11" id="KW-0496">Mitochondrion</keyword>
<geneLocation type="mitochondrion" evidence="11"/>
<dbReference type="Pfam" id="PF07717">
    <property type="entry name" value="OB_NTP_bind"/>
    <property type="match status" value="1"/>
</dbReference>
<dbReference type="InterPro" id="IPR014001">
    <property type="entry name" value="Helicase_ATP-bd"/>
</dbReference>
<protein>
    <recommendedName>
        <fullName evidence="2">RNA helicase</fullName>
        <ecNumber evidence="2">3.6.4.13</ecNumber>
    </recommendedName>
</protein>
<evidence type="ECO:0000256" key="5">
    <source>
        <dbReference type="ARBA" id="ARBA00022806"/>
    </source>
</evidence>
<feature type="region of interest" description="Disordered" evidence="8">
    <location>
        <begin position="47"/>
        <end position="74"/>
    </location>
</feature>
<dbReference type="GO" id="GO:0003724">
    <property type="term" value="F:RNA helicase activity"/>
    <property type="evidence" value="ECO:0007669"/>
    <property type="project" value="UniProtKB-EC"/>
</dbReference>
<keyword evidence="5" id="KW-0347">Helicase</keyword>
<dbReference type="PROSITE" id="PS00690">
    <property type="entry name" value="DEAH_ATP_HELICASE"/>
    <property type="match status" value="1"/>
</dbReference>
<evidence type="ECO:0000259" key="9">
    <source>
        <dbReference type="PROSITE" id="PS51192"/>
    </source>
</evidence>
<dbReference type="InterPro" id="IPR011709">
    <property type="entry name" value="DEAD-box_helicase_OB_fold"/>
</dbReference>
<dbReference type="CDD" id="cd18791">
    <property type="entry name" value="SF2_C_RHA"/>
    <property type="match status" value="1"/>
</dbReference>
<feature type="compositionally biased region" description="Polar residues" evidence="8">
    <location>
        <begin position="7"/>
        <end position="17"/>
    </location>
</feature>
<dbReference type="EC" id="3.6.4.13" evidence="2"/>
<keyword evidence="3" id="KW-0547">Nucleotide-binding</keyword>
<dbReference type="Pfam" id="PF00270">
    <property type="entry name" value="DEAD"/>
    <property type="match status" value="1"/>
</dbReference>
<dbReference type="GO" id="GO:0005730">
    <property type="term" value="C:nucleolus"/>
    <property type="evidence" value="ECO:0007669"/>
    <property type="project" value="TreeGrafter"/>
</dbReference>
<feature type="region of interest" description="Disordered" evidence="8">
    <location>
        <begin position="1"/>
        <end position="32"/>
    </location>
</feature>
<dbReference type="PANTHER" id="PTHR18934">
    <property type="entry name" value="ATP-DEPENDENT RNA HELICASE"/>
    <property type="match status" value="1"/>
</dbReference>
<evidence type="ECO:0000256" key="2">
    <source>
        <dbReference type="ARBA" id="ARBA00012552"/>
    </source>
</evidence>
<dbReference type="GO" id="GO:0000462">
    <property type="term" value="P:maturation of SSU-rRNA from tricistronic rRNA transcript (SSU-rRNA, 5.8S rRNA, LSU-rRNA)"/>
    <property type="evidence" value="ECO:0007669"/>
    <property type="project" value="TreeGrafter"/>
</dbReference>
<dbReference type="InterPro" id="IPR048333">
    <property type="entry name" value="HA2_WH"/>
</dbReference>
<dbReference type="SMART" id="SM00490">
    <property type="entry name" value="HELICc"/>
    <property type="match status" value="1"/>
</dbReference>
<dbReference type="Pfam" id="PF00271">
    <property type="entry name" value="Helicase_C"/>
    <property type="match status" value="1"/>
</dbReference>
<dbReference type="PANTHER" id="PTHR18934:SF99">
    <property type="entry name" value="ATP-DEPENDENT RNA HELICASE DHX37-RELATED"/>
    <property type="match status" value="1"/>
</dbReference>
<dbReference type="InterPro" id="IPR002464">
    <property type="entry name" value="DNA/RNA_helicase_DEAH_CS"/>
</dbReference>
<feature type="domain" description="Helicase C-terminal" evidence="10">
    <location>
        <begin position="501"/>
        <end position="680"/>
    </location>
</feature>
<dbReference type="Gene3D" id="1.20.120.1080">
    <property type="match status" value="1"/>
</dbReference>
<dbReference type="FunFam" id="3.40.50.300:FF:000637">
    <property type="entry name" value="ATP-dependent RNA helicase DHX37/DHR1"/>
    <property type="match status" value="1"/>
</dbReference>
<keyword evidence="6" id="KW-0067">ATP-binding</keyword>
<dbReference type="SMART" id="SM00382">
    <property type="entry name" value="AAA"/>
    <property type="match status" value="1"/>
</dbReference>
<organism evidence="11 12">
    <name type="scientific">Plasmodiophora brassicae</name>
    <name type="common">Clubroot disease agent</name>
    <dbReference type="NCBI Taxonomy" id="37360"/>
    <lineage>
        <taxon>Eukaryota</taxon>
        <taxon>Sar</taxon>
        <taxon>Rhizaria</taxon>
        <taxon>Endomyxa</taxon>
        <taxon>Phytomyxea</taxon>
        <taxon>Plasmodiophorida</taxon>
        <taxon>Plasmodiophoridae</taxon>
        <taxon>Plasmodiophora</taxon>
    </lineage>
</organism>
<gene>
    <name evidence="11" type="ORF">PLBR_LOCUS2787</name>
</gene>
<feature type="region of interest" description="Disordered" evidence="8">
    <location>
        <begin position="153"/>
        <end position="183"/>
    </location>
</feature>
<dbReference type="Pfam" id="PF04408">
    <property type="entry name" value="WHD_HA2"/>
    <property type="match status" value="1"/>
</dbReference>
<dbReference type="InterPro" id="IPR011545">
    <property type="entry name" value="DEAD/DEAH_box_helicase_dom"/>
</dbReference>
<evidence type="ECO:0000256" key="3">
    <source>
        <dbReference type="ARBA" id="ARBA00022741"/>
    </source>
</evidence>
<dbReference type="Pfam" id="PF21010">
    <property type="entry name" value="HA2_C"/>
    <property type="match status" value="1"/>
</dbReference>
<evidence type="ECO:0000259" key="10">
    <source>
        <dbReference type="PROSITE" id="PS51194"/>
    </source>
</evidence>
<evidence type="ECO:0000256" key="1">
    <source>
        <dbReference type="ARBA" id="ARBA00008792"/>
    </source>
</evidence>
<dbReference type="InterPro" id="IPR003593">
    <property type="entry name" value="AAA+_ATPase"/>
</dbReference>
<dbReference type="SUPFAM" id="SSF52540">
    <property type="entry name" value="P-loop containing nucleoside triphosphate hydrolases"/>
    <property type="match status" value="1"/>
</dbReference>
<dbReference type="PROSITE" id="PS51194">
    <property type="entry name" value="HELICASE_CTER"/>
    <property type="match status" value="1"/>
</dbReference>
<evidence type="ECO:0000313" key="12">
    <source>
        <dbReference type="Proteomes" id="UP000290189"/>
    </source>
</evidence>
<dbReference type="InterPro" id="IPR027417">
    <property type="entry name" value="P-loop_NTPase"/>
</dbReference>
<dbReference type="GO" id="GO:0003723">
    <property type="term" value="F:RNA binding"/>
    <property type="evidence" value="ECO:0007669"/>
    <property type="project" value="TreeGrafter"/>
</dbReference>
<dbReference type="Proteomes" id="UP000290189">
    <property type="component" value="Unassembled WGS sequence"/>
</dbReference>
<dbReference type="GO" id="GO:0005524">
    <property type="term" value="F:ATP binding"/>
    <property type="evidence" value="ECO:0007669"/>
    <property type="project" value="UniProtKB-KW"/>
</dbReference>
<dbReference type="SMART" id="SM00487">
    <property type="entry name" value="DEXDc"/>
    <property type="match status" value="1"/>
</dbReference>
<name>A0A3P3Y5X3_PLABS</name>
<evidence type="ECO:0000256" key="6">
    <source>
        <dbReference type="ARBA" id="ARBA00022840"/>
    </source>
</evidence>
<dbReference type="EMBL" id="OVEO01000004">
    <property type="protein sequence ID" value="SPQ95572.1"/>
    <property type="molecule type" value="Genomic_DNA"/>
</dbReference>
<accession>A0A3P3Y5X3</accession>
<dbReference type="GO" id="GO:0016787">
    <property type="term" value="F:hydrolase activity"/>
    <property type="evidence" value="ECO:0007669"/>
    <property type="project" value="UniProtKB-KW"/>
</dbReference>
<keyword evidence="4" id="KW-0378">Hydrolase</keyword>
<dbReference type="PROSITE" id="PS51192">
    <property type="entry name" value="HELICASE_ATP_BIND_1"/>
    <property type="match status" value="1"/>
</dbReference>
<evidence type="ECO:0000256" key="7">
    <source>
        <dbReference type="ARBA" id="ARBA00047984"/>
    </source>
</evidence>
<comment type="catalytic activity">
    <reaction evidence="7">
        <text>ATP + H2O = ADP + phosphate + H(+)</text>
        <dbReference type="Rhea" id="RHEA:13065"/>
        <dbReference type="ChEBI" id="CHEBI:15377"/>
        <dbReference type="ChEBI" id="CHEBI:15378"/>
        <dbReference type="ChEBI" id="CHEBI:30616"/>
        <dbReference type="ChEBI" id="CHEBI:43474"/>
        <dbReference type="ChEBI" id="CHEBI:456216"/>
        <dbReference type="EC" id="3.6.4.13"/>
    </reaction>
</comment>
<dbReference type="AlphaFoldDB" id="A0A3P3Y5X3"/>
<sequence length="1095" mass="120554">MRRGSISEDSGPSSRSVADSAKSAGTKSPFHVMDRLISDELRRELGGSVSILPGRRSKKGRPPVAPVQAKPKLSKSAAKKLARIEDVKEKAAVRKQLLTSLAVNALTDADLTLMHPSGRVGQQLSAKQRAKIAFQRQRSGLPLQTNDLDALYCKRPPEDQEDSSEDLGHAGNDDIPSATLPAVSTQPASLTVVHVSHRPKRRRVVLFDKSAEVAPPQTATGPVSDLVILPDDVLAAVAVAEDPGQDAPACNVDENPSAGICTPEVQDARQVPSALKPGAANAVPVATVAMHQSIVRSQEVIDSRCKLPVYSEEQAIVECIHENRVTMICGATGSGKTTQICQFLYEAGYSFGDRPGMIAITQPRRVAARAMSERVRHEMGDRGAHVGYQVRFENDVSDDTRIKFLTDGILLAEIQEDLLISRYSVIIIDEAHERTLNTDLLIGLLSRIITLRGDLRLVIMSATMRIQDFRDNRVLFPIEPPVIEVASRLHPVTVRFSKRTELDDYVGAAFNKVCKIHQRLPPGGVLVFLTGKDEIQRMCSLLTERFTPNEMIALPLHAQLSPEAQMRVFASYPDDMRLVVVATNVAETSLTIPNIRYVVDSGRHKERVYDPSTGVSSFIVSWISKASADQRSGRAGRTGPGHCYRLYSSAVYNDEFPEFSAPEICELPVDGIVLRLKSMAIDDVDAFPFPTPPDRNALASAHRLLVALGALECGKITRLGKRMAQLPLAPRFAKMVVLSRQANCMPYMIAIVAAETVGQLRVPDGMDGDVPDADRDEQQPRMKPMRLDTTSDLLSSLAIVCAYDFVAPDDRPAFCKSQHVRSRALHEVGRLRELLQARCKLQGPVLRLPPPSLAQRALLIQLIASGLCDQVARKWPDGLHRPEGHRSAYQCTTLDGPVYLHPRSALFPAEHQPELCVYREIVRNENKAYIMGATGIRPAILYRVCPQLCTLSSPLESPAPSYDKDSDRVHCTRTCTFGPGRWPLPDVRGYCPDAPRLANWFALALLQGDVIDHFAALRPHLRVRPSAMVAEHQTNASVLAFLGALGRRASLAEAKEQWRRQPSWLRRELLALVQRSSFDFDECYVIGFTDNALGC</sequence>
<evidence type="ECO:0000313" key="11">
    <source>
        <dbReference type="EMBL" id="SPQ95572.1"/>
    </source>
</evidence>
<dbReference type="InterPro" id="IPR001650">
    <property type="entry name" value="Helicase_C-like"/>
</dbReference>
<reference evidence="11 12" key="1">
    <citation type="submission" date="2018-03" db="EMBL/GenBank/DDBJ databases">
        <authorList>
            <person name="Fogelqvist J."/>
        </authorList>
    </citation>
    <scope>NUCLEOTIDE SEQUENCE [LARGE SCALE GENOMIC DNA]</scope>
</reference>
<dbReference type="InterPro" id="IPR007502">
    <property type="entry name" value="Helicase-assoc_dom"/>
</dbReference>
<feature type="domain" description="Helicase ATP-binding" evidence="9">
    <location>
        <begin position="317"/>
        <end position="482"/>
    </location>
</feature>
<proteinExistence type="inferred from homology"/>
<evidence type="ECO:0000256" key="4">
    <source>
        <dbReference type="ARBA" id="ARBA00022801"/>
    </source>
</evidence>
<dbReference type="SMART" id="SM00847">
    <property type="entry name" value="HA2"/>
    <property type="match status" value="1"/>
</dbReference>
<comment type="similarity">
    <text evidence="1">Belongs to the DEAD box helicase family. DEAH subfamily.</text>
</comment>